<gene>
    <name evidence="2" type="ORF">OSB52_19225</name>
</gene>
<evidence type="ECO:0000313" key="3">
    <source>
        <dbReference type="Proteomes" id="UP001143347"/>
    </source>
</evidence>
<keyword evidence="3" id="KW-1185">Reference proteome</keyword>
<evidence type="ECO:0000313" key="2">
    <source>
        <dbReference type="EMBL" id="MCX2966219.1"/>
    </source>
</evidence>
<reference evidence="2" key="1">
    <citation type="submission" date="2022-10" db="EMBL/GenBank/DDBJ databases">
        <title>WGS of marine actinomycetes from Thailand.</title>
        <authorList>
            <person name="Thawai C."/>
        </authorList>
    </citation>
    <scope>NUCLEOTIDE SEQUENCE</scope>
    <source>
        <strain evidence="2">SW21</strain>
    </source>
</reference>
<keyword evidence="1" id="KW-1133">Transmembrane helix</keyword>
<feature type="transmembrane region" description="Helical" evidence="1">
    <location>
        <begin position="28"/>
        <end position="48"/>
    </location>
</feature>
<protein>
    <submittedName>
        <fullName evidence="2">Uncharacterized protein</fullName>
    </submittedName>
</protein>
<comment type="caution">
    <text evidence="2">The sequence shown here is derived from an EMBL/GenBank/DDBJ whole genome shotgun (WGS) entry which is preliminary data.</text>
</comment>
<name>A0A9X3D6U2_9ACTN</name>
<feature type="transmembrane region" description="Helical" evidence="1">
    <location>
        <begin position="68"/>
        <end position="90"/>
    </location>
</feature>
<keyword evidence="1" id="KW-0472">Membrane</keyword>
<dbReference type="Proteomes" id="UP001143347">
    <property type="component" value="Unassembled WGS sequence"/>
</dbReference>
<accession>A0A9X3D6U2</accession>
<dbReference type="EMBL" id="JAPKFM010000024">
    <property type="protein sequence ID" value="MCX2966219.1"/>
    <property type="molecule type" value="Genomic_DNA"/>
</dbReference>
<dbReference type="RefSeq" id="WP_266063128.1">
    <property type="nucleotide sequence ID" value="NZ_JAPKFM010000024.1"/>
</dbReference>
<keyword evidence="1" id="KW-0812">Transmembrane</keyword>
<organism evidence="2 3">
    <name type="scientific">Gordonia aquimaris</name>
    <dbReference type="NCBI Taxonomy" id="2984863"/>
    <lineage>
        <taxon>Bacteria</taxon>
        <taxon>Bacillati</taxon>
        <taxon>Actinomycetota</taxon>
        <taxon>Actinomycetes</taxon>
        <taxon>Mycobacteriales</taxon>
        <taxon>Gordoniaceae</taxon>
        <taxon>Gordonia</taxon>
    </lineage>
</organism>
<sequence length="104" mass="11475">MNVLIARYTMIWRRTAAERPAVRMYHRAVLVLIMAVPFAAIGLAMTAVPGQTTLPEAIRVTIAEVTLIPVSVAALLLTVATVYLLIDLALPRRERLGPRDIENI</sequence>
<evidence type="ECO:0000256" key="1">
    <source>
        <dbReference type="SAM" id="Phobius"/>
    </source>
</evidence>
<proteinExistence type="predicted"/>
<dbReference type="AlphaFoldDB" id="A0A9X3D6U2"/>